<proteinExistence type="predicted"/>
<evidence type="ECO:0000313" key="4">
    <source>
        <dbReference type="Proteomes" id="UP001491310"/>
    </source>
</evidence>
<organism evidence="3 4">
    <name type="scientific">Coccomyxa subellipsoidea</name>
    <dbReference type="NCBI Taxonomy" id="248742"/>
    <lineage>
        <taxon>Eukaryota</taxon>
        <taxon>Viridiplantae</taxon>
        <taxon>Chlorophyta</taxon>
        <taxon>core chlorophytes</taxon>
        <taxon>Trebouxiophyceae</taxon>
        <taxon>Trebouxiophyceae incertae sedis</taxon>
        <taxon>Coccomyxaceae</taxon>
        <taxon>Coccomyxa</taxon>
    </lineage>
</organism>
<evidence type="ECO:0000256" key="1">
    <source>
        <dbReference type="SAM" id="MobiDB-lite"/>
    </source>
</evidence>
<evidence type="ECO:0000259" key="2">
    <source>
        <dbReference type="Pfam" id="PF20680"/>
    </source>
</evidence>
<gene>
    <name evidence="3" type="ORF">WJX75_006490</name>
</gene>
<comment type="caution">
    <text evidence="3">The sequence shown here is derived from an EMBL/GenBank/DDBJ whole genome shotgun (WGS) entry which is preliminary data.</text>
</comment>
<feature type="domain" description="DUF6817" evidence="2">
    <location>
        <begin position="12"/>
        <end position="96"/>
    </location>
</feature>
<name>A0ABR2YTS4_9CHLO</name>
<feature type="region of interest" description="Disordered" evidence="1">
    <location>
        <begin position="194"/>
        <end position="216"/>
    </location>
</feature>
<accession>A0ABR2YTS4</accession>
<dbReference type="Proteomes" id="UP001491310">
    <property type="component" value="Unassembled WGS sequence"/>
</dbReference>
<feature type="compositionally biased region" description="Polar residues" evidence="1">
    <location>
        <begin position="198"/>
        <end position="216"/>
    </location>
</feature>
<sequence length="216" mass="24598">MDIFALSPEEFVEKIGTGTIVHNSGDLFGDHLRAVQRVLKEWNYGKDLELAGLFHSIYGTEGFQDFQLSLNRRDDVKRLIGERAEFCAYCNCVMDRVTLDATLSAPAGKHKIMARPDVGGHEIALTDQQFEDLITVHLADWLEQVEREAAKINKRHGWLNKGDAWGYRRSAYQRMAELLGGPAQETYKTVFAREPQSSRHISQAYTPKLQSWSGRR</sequence>
<keyword evidence="4" id="KW-1185">Reference proteome</keyword>
<evidence type="ECO:0000313" key="3">
    <source>
        <dbReference type="EMBL" id="KAK9915230.1"/>
    </source>
</evidence>
<dbReference type="EMBL" id="JALJOT010000005">
    <property type="protein sequence ID" value="KAK9915230.1"/>
    <property type="molecule type" value="Genomic_DNA"/>
</dbReference>
<reference evidence="3 4" key="1">
    <citation type="journal article" date="2024" name="Nat. Commun.">
        <title>Phylogenomics reveals the evolutionary origins of lichenization in chlorophyte algae.</title>
        <authorList>
            <person name="Puginier C."/>
            <person name="Libourel C."/>
            <person name="Otte J."/>
            <person name="Skaloud P."/>
            <person name="Haon M."/>
            <person name="Grisel S."/>
            <person name="Petersen M."/>
            <person name="Berrin J.G."/>
            <person name="Delaux P.M."/>
            <person name="Dal Grande F."/>
            <person name="Keller J."/>
        </authorList>
    </citation>
    <scope>NUCLEOTIDE SEQUENCE [LARGE SCALE GENOMIC DNA]</scope>
    <source>
        <strain evidence="3 4">SAG 216-7</strain>
    </source>
</reference>
<protein>
    <recommendedName>
        <fullName evidence="2">DUF6817 domain-containing protein</fullName>
    </recommendedName>
</protein>
<dbReference type="InterPro" id="IPR049202">
    <property type="entry name" value="DUF6817"/>
</dbReference>
<dbReference type="Pfam" id="PF20680">
    <property type="entry name" value="DUF6817"/>
    <property type="match status" value="1"/>
</dbReference>